<feature type="compositionally biased region" description="Acidic residues" evidence="3">
    <location>
        <begin position="651"/>
        <end position="660"/>
    </location>
</feature>
<accession>A0A087HNS9</accession>
<dbReference type="CDD" id="cd06872">
    <property type="entry name" value="PX_SNX19_like_plant"/>
    <property type="match status" value="1"/>
</dbReference>
<dbReference type="SMART" id="SM00313">
    <property type="entry name" value="PXA"/>
    <property type="match status" value="1"/>
</dbReference>
<dbReference type="InterPro" id="IPR003114">
    <property type="entry name" value="Phox_assoc"/>
</dbReference>
<dbReference type="InterPro" id="IPR051837">
    <property type="entry name" value="SortingNexin/PXDomain-PKLike"/>
</dbReference>
<dbReference type="GO" id="GO:0016020">
    <property type="term" value="C:membrane"/>
    <property type="evidence" value="ECO:0007669"/>
    <property type="project" value="UniProtKB-ARBA"/>
</dbReference>
<organism evidence="7 8">
    <name type="scientific">Arabis alpina</name>
    <name type="common">Alpine rock-cress</name>
    <dbReference type="NCBI Taxonomy" id="50452"/>
    <lineage>
        <taxon>Eukaryota</taxon>
        <taxon>Viridiplantae</taxon>
        <taxon>Streptophyta</taxon>
        <taxon>Embryophyta</taxon>
        <taxon>Tracheophyta</taxon>
        <taxon>Spermatophyta</taxon>
        <taxon>Magnoliopsida</taxon>
        <taxon>eudicotyledons</taxon>
        <taxon>Gunneridae</taxon>
        <taxon>Pentapetalae</taxon>
        <taxon>rosids</taxon>
        <taxon>malvids</taxon>
        <taxon>Brassicales</taxon>
        <taxon>Brassicaceae</taxon>
        <taxon>Arabideae</taxon>
        <taxon>Arabis</taxon>
    </lineage>
</organism>
<dbReference type="PANTHER" id="PTHR22999:SF28">
    <property type="entry name" value="PHOX (PX) DOMAIN-CONTAINING PROTEIN"/>
    <property type="match status" value="1"/>
</dbReference>
<dbReference type="InterPro" id="IPR036871">
    <property type="entry name" value="PX_dom_sf"/>
</dbReference>
<dbReference type="Gene3D" id="3.30.1520.10">
    <property type="entry name" value="Phox-like domain"/>
    <property type="match status" value="1"/>
</dbReference>
<dbReference type="eggNOG" id="KOG2101">
    <property type="taxonomic scope" value="Eukaryota"/>
</dbReference>
<feature type="region of interest" description="Disordered" evidence="3">
    <location>
        <begin position="452"/>
        <end position="478"/>
    </location>
</feature>
<dbReference type="AlphaFoldDB" id="A0A087HNS9"/>
<dbReference type="EMBL" id="CM002869">
    <property type="protein sequence ID" value="KFK43781.1"/>
    <property type="molecule type" value="Genomic_DNA"/>
</dbReference>
<dbReference type="SMART" id="SM00312">
    <property type="entry name" value="PX"/>
    <property type="match status" value="1"/>
</dbReference>
<dbReference type="Pfam" id="PF08628">
    <property type="entry name" value="Nexin_C"/>
    <property type="match status" value="1"/>
</dbReference>
<proteinExistence type="predicted"/>
<dbReference type="Pfam" id="PF00787">
    <property type="entry name" value="PX"/>
    <property type="match status" value="1"/>
</dbReference>
<dbReference type="PANTHER" id="PTHR22999">
    <property type="entry name" value="PX SERINE/THREONINE KINASE PXK"/>
    <property type="match status" value="1"/>
</dbReference>
<dbReference type="OrthoDB" id="120967at2759"/>
<gene>
    <name evidence="7" type="ordered locus">AALP_Aa1g171700</name>
</gene>
<feature type="compositionally biased region" description="Polar residues" evidence="3">
    <location>
        <begin position="160"/>
        <end position="169"/>
    </location>
</feature>
<evidence type="ECO:0000256" key="3">
    <source>
        <dbReference type="SAM" id="MobiDB-lite"/>
    </source>
</evidence>
<feature type="domain" description="PXA" evidence="6">
    <location>
        <begin position="191"/>
        <end position="374"/>
    </location>
</feature>
<feature type="region of interest" description="Disordered" evidence="3">
    <location>
        <begin position="502"/>
        <end position="666"/>
    </location>
</feature>
<feature type="compositionally biased region" description="Basic and acidic residues" evidence="3">
    <location>
        <begin position="867"/>
        <end position="885"/>
    </location>
</feature>
<dbReference type="Pfam" id="PF02194">
    <property type="entry name" value="PXA"/>
    <property type="match status" value="1"/>
</dbReference>
<evidence type="ECO:0000259" key="5">
    <source>
        <dbReference type="PROSITE" id="PS50195"/>
    </source>
</evidence>
<feature type="compositionally biased region" description="Basic and acidic residues" evidence="3">
    <location>
        <begin position="460"/>
        <end position="473"/>
    </location>
</feature>
<comment type="subcellular location">
    <subcellularLocation>
        <location evidence="1">Cytoplasm</location>
    </subcellularLocation>
</comment>
<dbReference type="OMA" id="ENFDNHS"/>
<reference evidence="8" key="1">
    <citation type="journal article" date="2015" name="Nat. Plants">
        <title>Genome expansion of Arabis alpina linked with retrotransposition and reduced symmetric DNA methylation.</title>
        <authorList>
            <person name="Willing E.M."/>
            <person name="Rawat V."/>
            <person name="Mandakova T."/>
            <person name="Maumus F."/>
            <person name="James G.V."/>
            <person name="Nordstroem K.J."/>
            <person name="Becker C."/>
            <person name="Warthmann N."/>
            <person name="Chica C."/>
            <person name="Szarzynska B."/>
            <person name="Zytnicki M."/>
            <person name="Albani M.C."/>
            <person name="Kiefer C."/>
            <person name="Bergonzi S."/>
            <person name="Castaings L."/>
            <person name="Mateos J.L."/>
            <person name="Berns M.C."/>
            <person name="Bujdoso N."/>
            <person name="Piofczyk T."/>
            <person name="de Lorenzo L."/>
            <person name="Barrero-Sicilia C."/>
            <person name="Mateos I."/>
            <person name="Piednoel M."/>
            <person name="Hagmann J."/>
            <person name="Chen-Min-Tao R."/>
            <person name="Iglesias-Fernandez R."/>
            <person name="Schuster S.C."/>
            <person name="Alonso-Blanco C."/>
            <person name="Roudier F."/>
            <person name="Carbonero P."/>
            <person name="Paz-Ares J."/>
            <person name="Davis S.J."/>
            <person name="Pecinka A."/>
            <person name="Quesneville H."/>
            <person name="Colot V."/>
            <person name="Lysak M.A."/>
            <person name="Weigel D."/>
            <person name="Coupland G."/>
            <person name="Schneeberger K."/>
        </authorList>
    </citation>
    <scope>NUCLEOTIDE SEQUENCE [LARGE SCALE GENOMIC DNA]</scope>
    <source>
        <strain evidence="8">cv. Pajares</strain>
    </source>
</reference>
<dbReference type="Proteomes" id="UP000029120">
    <property type="component" value="Chromosome 1"/>
</dbReference>
<dbReference type="InterPro" id="IPR013937">
    <property type="entry name" value="Sorting_nexin_C"/>
</dbReference>
<dbReference type="GO" id="GO:0035091">
    <property type="term" value="F:phosphatidylinositol binding"/>
    <property type="evidence" value="ECO:0007669"/>
    <property type="project" value="InterPro"/>
</dbReference>
<evidence type="ECO:0000256" key="4">
    <source>
        <dbReference type="SAM" id="Phobius"/>
    </source>
</evidence>
<evidence type="ECO:0000313" key="8">
    <source>
        <dbReference type="Proteomes" id="UP000029120"/>
    </source>
</evidence>
<keyword evidence="4" id="KW-1133">Transmembrane helix</keyword>
<keyword evidence="8" id="KW-1185">Reference proteome</keyword>
<evidence type="ECO:0000256" key="2">
    <source>
        <dbReference type="ARBA" id="ARBA00022490"/>
    </source>
</evidence>
<feature type="domain" description="PX" evidence="5">
    <location>
        <begin position="699"/>
        <end position="811"/>
    </location>
</feature>
<feature type="region of interest" description="Disordered" evidence="3">
    <location>
        <begin position="830"/>
        <end position="890"/>
    </location>
</feature>
<dbReference type="PROSITE" id="PS50195">
    <property type="entry name" value="PX"/>
    <property type="match status" value="1"/>
</dbReference>
<dbReference type="GO" id="GO:0005768">
    <property type="term" value="C:endosome"/>
    <property type="evidence" value="ECO:0007669"/>
    <property type="project" value="UniProtKB-ARBA"/>
</dbReference>
<sequence>MQTRPNHQEREIEEILPGTVAGETCQNRTGKIPFPPIPSIPQASILTPSPSLSYPSFRIQRSRRISNVRVLNGTLRTYWACETKGFDSTMKQVVTVRDLVEEAKKRIVILVICVVGLSYLMSLTSSSVWVNLPAAACLIVLLRYFSFDIETKRKTAAYNSKASSLNAPSPNKPPELPKAAPRSDWRSKVNSQVVEDAMDRFTRHLVSEWVLDLWYSRLTPDKQGPEELVFLINDVLGELARRFRNVNLIDLLTRDLIDIVCRRVEFFRECQAKIEGQQRRKLSFEDRDSELRRVMATQDKLHPALFSPESEHKVLQHIINSLILLTFRPEDLHCAFFHYTVRELLACCVMRPVLNLANPRFINERIEAAVISRIKINDQSSTAEETSQAEDLSKVSPDHFSSDMDPSVTGVELVLLKNEQQKKKNATDKQHVTDLSKDPLLSIDTRSSRSWNSFPLTSKIGDDSKETKGHRGGEGWGDVLDMMSQRKTETLAPEHLESMWAKGRNYKKKEGGKVVERVPPRWSSKESRNDGDDARPNDFNENTVIAKGSSQHKDVNTDSHLSSHSSSEEDEEQKKSSHSYTSEDEETVTGLNSPGTRVWDGRTNRNLGVARIHHPLENSGRRFKKTSKGHERYQHQSGRKRSRIAGHIVGDDDSDDSEDDSLGRSYSGMSATSSVSYYSVAESDLSNAPRSSLLVDSFAKLRCEVLGANIVKSSSKMFAVYSVAVTDESNHSWSIKRRFRHFEEFHRRLKVFPEYNLHLPPKHFLSTGVDIPVIQERCVLLDNYLKKLLQSPRISGSIEVWDFLSVDSQTYAFSSSFSIIETLTVKPVSKTSTGATDMTEGTPGPLPLRENLGAESGKSSQHARNSVRADDLKPIVKAPGNDHAKTPNSDVRISKENGELKVGTRHADDVACAGLPTEWVPPKLTLPLLDLVDVVFQLQEGGWIRRKAFWVAKQILQLGMGDALDDWVLEKIRLLRRGAVVASGIQRVEQVLWPDGFFITKHPKRQQQSSSSDEEQRQEAERRAKFVHELMIEKAPATIVSLVGHKEYEQCAEDLYFFLQSSVCLKQLAFDLLELLLLSAFPEMEQAFKQLHEEKHLFGQFTPPN</sequence>
<feature type="compositionally biased region" description="Basic and acidic residues" evidence="3">
    <location>
        <begin position="508"/>
        <end position="538"/>
    </location>
</feature>
<dbReference type="PROSITE" id="PS51207">
    <property type="entry name" value="PXA"/>
    <property type="match status" value="1"/>
</dbReference>
<evidence type="ECO:0000259" key="6">
    <source>
        <dbReference type="PROSITE" id="PS51207"/>
    </source>
</evidence>
<dbReference type="SUPFAM" id="SSF64268">
    <property type="entry name" value="PX domain"/>
    <property type="match status" value="1"/>
</dbReference>
<keyword evidence="4" id="KW-0812">Transmembrane</keyword>
<feature type="transmembrane region" description="Helical" evidence="4">
    <location>
        <begin position="107"/>
        <end position="122"/>
    </location>
</feature>
<feature type="region of interest" description="Disordered" evidence="3">
    <location>
        <begin position="160"/>
        <end position="184"/>
    </location>
</feature>
<evidence type="ECO:0008006" key="9">
    <source>
        <dbReference type="Google" id="ProtNLM"/>
    </source>
</evidence>
<evidence type="ECO:0000256" key="1">
    <source>
        <dbReference type="ARBA" id="ARBA00004496"/>
    </source>
</evidence>
<dbReference type="Gramene" id="KFK43781">
    <property type="protein sequence ID" value="KFK43781"/>
    <property type="gene ID" value="AALP_AA1G171700"/>
</dbReference>
<keyword evidence="4" id="KW-0472">Membrane</keyword>
<protein>
    <recommendedName>
        <fullName evidence="9">PX domain-containing protein</fullName>
    </recommendedName>
</protein>
<dbReference type="InterPro" id="IPR001683">
    <property type="entry name" value="PX_dom"/>
</dbReference>
<feature type="region of interest" description="Disordered" evidence="3">
    <location>
        <begin position="379"/>
        <end position="405"/>
    </location>
</feature>
<feature type="compositionally biased region" description="Polar residues" evidence="3">
    <location>
        <begin position="379"/>
        <end position="390"/>
    </location>
</feature>
<evidence type="ECO:0000313" key="7">
    <source>
        <dbReference type="EMBL" id="KFK43781.1"/>
    </source>
</evidence>
<keyword evidence="2" id="KW-0963">Cytoplasm</keyword>
<feature type="compositionally biased region" description="Basic and acidic residues" evidence="3">
    <location>
        <begin position="391"/>
        <end position="402"/>
    </location>
</feature>
<name>A0A087HNS9_ARAAL</name>